<organism evidence="11 12">
    <name type="scientific">Bos mutus</name>
    <name type="common">wild yak</name>
    <dbReference type="NCBI Taxonomy" id="72004"/>
    <lineage>
        <taxon>Eukaryota</taxon>
        <taxon>Metazoa</taxon>
        <taxon>Chordata</taxon>
        <taxon>Craniata</taxon>
        <taxon>Vertebrata</taxon>
        <taxon>Euteleostomi</taxon>
        <taxon>Mammalia</taxon>
        <taxon>Eutheria</taxon>
        <taxon>Laurasiatheria</taxon>
        <taxon>Artiodactyla</taxon>
        <taxon>Ruminantia</taxon>
        <taxon>Pecora</taxon>
        <taxon>Bovidae</taxon>
        <taxon>Bovinae</taxon>
        <taxon>Bos</taxon>
    </lineage>
</organism>
<comment type="catalytic activity">
    <reaction evidence="8">
        <text>L-seryl-[protein] + ATP = O-phospho-L-seryl-[protein] + ADP + H(+)</text>
        <dbReference type="Rhea" id="RHEA:17989"/>
        <dbReference type="Rhea" id="RHEA-COMP:9863"/>
        <dbReference type="Rhea" id="RHEA-COMP:11604"/>
        <dbReference type="ChEBI" id="CHEBI:15378"/>
        <dbReference type="ChEBI" id="CHEBI:29999"/>
        <dbReference type="ChEBI" id="CHEBI:30616"/>
        <dbReference type="ChEBI" id="CHEBI:83421"/>
        <dbReference type="ChEBI" id="CHEBI:456216"/>
        <dbReference type="EC" id="2.7.11.1"/>
    </reaction>
</comment>
<dbReference type="AlphaFoldDB" id="A0A6B0R6J7"/>
<sequence length="134" mass="14898">MSSPQLLPGQKVVENSRGTPTSQRVSSQSMTETGRPLGKRKFENVYLARKKRNHFIVTLKALFKSQRRIYLILGLPLTRSGREGEAQQGAAEGRHFCGAANSQELADALMYCCGKQVIRRDLKPRICSCGSKES</sequence>
<accession>A0A6B0R6J7</accession>
<evidence type="ECO:0000313" key="12">
    <source>
        <dbReference type="Proteomes" id="UP000322234"/>
    </source>
</evidence>
<comment type="caution">
    <text evidence="11">The sequence shown here is derived from an EMBL/GenBank/DDBJ whole genome shotgun (WGS) entry which is preliminary data.</text>
</comment>
<keyword evidence="2" id="KW-0723">Serine/threonine-protein kinase</keyword>
<evidence type="ECO:0000256" key="5">
    <source>
        <dbReference type="ARBA" id="ARBA00022777"/>
    </source>
</evidence>
<evidence type="ECO:0000256" key="2">
    <source>
        <dbReference type="ARBA" id="ARBA00022527"/>
    </source>
</evidence>
<comment type="catalytic activity">
    <reaction evidence="7">
        <text>L-threonyl-[protein] + ATP = O-phospho-L-threonyl-[protein] + ADP + H(+)</text>
        <dbReference type="Rhea" id="RHEA:46608"/>
        <dbReference type="Rhea" id="RHEA-COMP:11060"/>
        <dbReference type="Rhea" id="RHEA-COMP:11605"/>
        <dbReference type="ChEBI" id="CHEBI:15378"/>
        <dbReference type="ChEBI" id="CHEBI:30013"/>
        <dbReference type="ChEBI" id="CHEBI:30616"/>
        <dbReference type="ChEBI" id="CHEBI:61977"/>
        <dbReference type="ChEBI" id="CHEBI:456216"/>
        <dbReference type="EC" id="2.7.11.1"/>
    </reaction>
</comment>
<feature type="binding site" evidence="9">
    <location>
        <position position="60"/>
    </location>
    <ligand>
        <name>ATP</name>
        <dbReference type="ChEBI" id="CHEBI:30616"/>
    </ligand>
</feature>
<dbReference type="GO" id="GO:0004674">
    <property type="term" value="F:protein serine/threonine kinase activity"/>
    <property type="evidence" value="ECO:0007669"/>
    <property type="project" value="UniProtKB-KW"/>
</dbReference>
<name>A0A6B0R6J7_9CETA</name>
<evidence type="ECO:0000256" key="9">
    <source>
        <dbReference type="PIRSR" id="PIRSR630616-2"/>
    </source>
</evidence>
<dbReference type="InterPro" id="IPR030616">
    <property type="entry name" value="Aur-like"/>
</dbReference>
<dbReference type="GO" id="GO:0005524">
    <property type="term" value="F:ATP binding"/>
    <property type="evidence" value="ECO:0007669"/>
    <property type="project" value="UniProtKB-KW"/>
</dbReference>
<evidence type="ECO:0000256" key="3">
    <source>
        <dbReference type="ARBA" id="ARBA00022679"/>
    </source>
</evidence>
<evidence type="ECO:0000256" key="10">
    <source>
        <dbReference type="SAM" id="MobiDB-lite"/>
    </source>
</evidence>
<evidence type="ECO:0000256" key="6">
    <source>
        <dbReference type="ARBA" id="ARBA00022840"/>
    </source>
</evidence>
<evidence type="ECO:0000256" key="7">
    <source>
        <dbReference type="ARBA" id="ARBA00047899"/>
    </source>
</evidence>
<keyword evidence="4 9" id="KW-0547">Nucleotide-binding</keyword>
<protein>
    <recommendedName>
        <fullName evidence="1">non-specific serine/threonine protein kinase</fullName>
        <ecNumber evidence="1">2.7.11.1</ecNumber>
    </recommendedName>
</protein>
<keyword evidence="6 9" id="KW-0067">ATP-binding</keyword>
<keyword evidence="5" id="KW-0418">Kinase</keyword>
<feature type="region of interest" description="Disordered" evidence="10">
    <location>
        <begin position="1"/>
        <end position="37"/>
    </location>
</feature>
<dbReference type="EMBL" id="VBQZ03000019">
    <property type="protein sequence ID" value="MXQ84046.1"/>
    <property type="molecule type" value="Genomic_DNA"/>
</dbReference>
<dbReference type="Proteomes" id="UP000322234">
    <property type="component" value="Unassembled WGS sequence"/>
</dbReference>
<proteinExistence type="predicted"/>
<evidence type="ECO:0000313" key="11">
    <source>
        <dbReference type="EMBL" id="MXQ84046.1"/>
    </source>
</evidence>
<gene>
    <name evidence="11" type="ORF">E5288_WYG012083</name>
</gene>
<dbReference type="EC" id="2.7.11.1" evidence="1"/>
<evidence type="ECO:0000256" key="8">
    <source>
        <dbReference type="ARBA" id="ARBA00048679"/>
    </source>
</evidence>
<keyword evidence="12" id="KW-1185">Reference proteome</keyword>
<reference evidence="11" key="1">
    <citation type="submission" date="2019-10" db="EMBL/GenBank/DDBJ databases">
        <title>The sequence and de novo assembly of the wild yak genome.</title>
        <authorList>
            <person name="Liu Y."/>
        </authorList>
    </citation>
    <scope>NUCLEOTIDE SEQUENCE [LARGE SCALE GENOMIC DNA]</scope>
    <source>
        <strain evidence="11">WY2019</strain>
    </source>
</reference>
<keyword evidence="3" id="KW-0808">Transferase</keyword>
<evidence type="ECO:0000256" key="4">
    <source>
        <dbReference type="ARBA" id="ARBA00022741"/>
    </source>
</evidence>
<dbReference type="PANTHER" id="PTHR24350">
    <property type="entry name" value="SERINE/THREONINE-PROTEIN KINASE IAL-RELATED"/>
    <property type="match status" value="1"/>
</dbReference>
<evidence type="ECO:0000256" key="1">
    <source>
        <dbReference type="ARBA" id="ARBA00012513"/>
    </source>
</evidence>
<feature type="compositionally biased region" description="Polar residues" evidence="10">
    <location>
        <begin position="16"/>
        <end position="32"/>
    </location>
</feature>
<feature type="binding site" evidence="9">
    <location>
        <position position="41"/>
    </location>
    <ligand>
        <name>ATP</name>
        <dbReference type="ChEBI" id="CHEBI:30616"/>
    </ligand>
</feature>